<feature type="compositionally biased region" description="Gly residues" evidence="7">
    <location>
        <begin position="46"/>
        <end position="107"/>
    </location>
</feature>
<evidence type="ECO:0000256" key="5">
    <source>
        <dbReference type="ARBA" id="ARBA00023004"/>
    </source>
</evidence>
<feature type="region of interest" description="Disordered" evidence="7">
    <location>
        <begin position="29"/>
        <end position="110"/>
    </location>
</feature>
<name>A0A1I1LRH1_9GAMM</name>
<organism evidence="10 11">
    <name type="scientific">Pseudoalteromonas denitrificans DSM 6059</name>
    <dbReference type="NCBI Taxonomy" id="1123010"/>
    <lineage>
        <taxon>Bacteria</taxon>
        <taxon>Pseudomonadati</taxon>
        <taxon>Pseudomonadota</taxon>
        <taxon>Gammaproteobacteria</taxon>
        <taxon>Alteromonadales</taxon>
        <taxon>Pseudoalteromonadaceae</taxon>
        <taxon>Pseudoalteromonas</taxon>
    </lineage>
</organism>
<dbReference type="GO" id="GO:0046872">
    <property type="term" value="F:metal ion binding"/>
    <property type="evidence" value="ECO:0007669"/>
    <property type="project" value="UniProtKB-KW"/>
</dbReference>
<comment type="subcellular location">
    <subcellularLocation>
        <location evidence="1">Cell envelope</location>
    </subcellularLocation>
</comment>
<keyword evidence="4" id="KW-0560">Oxidoreductase</keyword>
<dbReference type="InterPro" id="IPR004852">
    <property type="entry name" value="Di-haem_cyt_c_peroxidsae"/>
</dbReference>
<dbReference type="PROSITE" id="PS51007">
    <property type="entry name" value="CYTC"/>
    <property type="match status" value="1"/>
</dbReference>
<evidence type="ECO:0000256" key="1">
    <source>
        <dbReference type="ARBA" id="ARBA00004196"/>
    </source>
</evidence>
<evidence type="ECO:0000256" key="3">
    <source>
        <dbReference type="ARBA" id="ARBA00022723"/>
    </source>
</evidence>
<dbReference type="GO" id="GO:0004130">
    <property type="term" value="F:cytochrome-c peroxidase activity"/>
    <property type="evidence" value="ECO:0007669"/>
    <property type="project" value="TreeGrafter"/>
</dbReference>
<dbReference type="GO" id="GO:0009055">
    <property type="term" value="F:electron transfer activity"/>
    <property type="evidence" value="ECO:0007669"/>
    <property type="project" value="InterPro"/>
</dbReference>
<reference evidence="10 11" key="1">
    <citation type="submission" date="2016-10" db="EMBL/GenBank/DDBJ databases">
        <authorList>
            <person name="de Groot N.N."/>
        </authorList>
    </citation>
    <scope>NUCLEOTIDE SEQUENCE [LARGE SCALE GENOMIC DNA]</scope>
    <source>
        <strain evidence="10 11">DSM 6059</strain>
    </source>
</reference>
<proteinExistence type="predicted"/>
<feature type="signal peptide" evidence="8">
    <location>
        <begin position="1"/>
        <end position="22"/>
    </location>
</feature>
<evidence type="ECO:0000256" key="8">
    <source>
        <dbReference type="SAM" id="SignalP"/>
    </source>
</evidence>
<dbReference type="AlphaFoldDB" id="A0A1I1LRH1"/>
<feature type="chain" id="PRO_5011612055" evidence="8">
    <location>
        <begin position="23"/>
        <end position="607"/>
    </location>
</feature>
<gene>
    <name evidence="10" type="ORF">SAMN02745724_02401</name>
</gene>
<keyword evidence="10" id="KW-0575">Peroxidase</keyword>
<dbReference type="PANTHER" id="PTHR30600">
    <property type="entry name" value="CYTOCHROME C PEROXIDASE-RELATED"/>
    <property type="match status" value="1"/>
</dbReference>
<dbReference type="RefSeq" id="WP_091983986.1">
    <property type="nucleotide sequence ID" value="NZ_FOLO01000016.1"/>
</dbReference>
<evidence type="ECO:0000256" key="6">
    <source>
        <dbReference type="PROSITE-ProRule" id="PRU00433"/>
    </source>
</evidence>
<dbReference type="EMBL" id="FOLO01000016">
    <property type="protein sequence ID" value="SFC72893.1"/>
    <property type="molecule type" value="Genomic_DNA"/>
</dbReference>
<evidence type="ECO:0000313" key="11">
    <source>
        <dbReference type="Proteomes" id="UP000198862"/>
    </source>
</evidence>
<feature type="domain" description="Cytochrome c" evidence="9">
    <location>
        <begin position="367"/>
        <end position="568"/>
    </location>
</feature>
<evidence type="ECO:0000256" key="2">
    <source>
        <dbReference type="ARBA" id="ARBA00022617"/>
    </source>
</evidence>
<evidence type="ECO:0000256" key="4">
    <source>
        <dbReference type="ARBA" id="ARBA00023002"/>
    </source>
</evidence>
<dbReference type="GO" id="GO:0020037">
    <property type="term" value="F:heme binding"/>
    <property type="evidence" value="ECO:0007669"/>
    <property type="project" value="InterPro"/>
</dbReference>
<dbReference type="GO" id="GO:0030313">
    <property type="term" value="C:cell envelope"/>
    <property type="evidence" value="ECO:0007669"/>
    <property type="project" value="UniProtKB-SubCell"/>
</dbReference>
<keyword evidence="3 6" id="KW-0479">Metal-binding</keyword>
<evidence type="ECO:0000313" key="10">
    <source>
        <dbReference type="EMBL" id="SFC72893.1"/>
    </source>
</evidence>
<keyword evidence="2 6" id="KW-0349">Heme</keyword>
<dbReference type="SUPFAM" id="SSF46626">
    <property type="entry name" value="Cytochrome c"/>
    <property type="match status" value="2"/>
</dbReference>
<dbReference type="Proteomes" id="UP000198862">
    <property type="component" value="Unassembled WGS sequence"/>
</dbReference>
<evidence type="ECO:0000256" key="7">
    <source>
        <dbReference type="SAM" id="MobiDB-lite"/>
    </source>
</evidence>
<dbReference type="STRING" id="1123010.SAMN02745724_02401"/>
<dbReference type="InterPro" id="IPR036909">
    <property type="entry name" value="Cyt_c-like_dom_sf"/>
</dbReference>
<dbReference type="Gene3D" id="1.10.760.10">
    <property type="entry name" value="Cytochrome c-like domain"/>
    <property type="match status" value="2"/>
</dbReference>
<keyword evidence="11" id="KW-1185">Reference proteome</keyword>
<evidence type="ECO:0000259" key="9">
    <source>
        <dbReference type="PROSITE" id="PS51007"/>
    </source>
</evidence>
<dbReference type="InterPro" id="IPR009056">
    <property type="entry name" value="Cyt_c-like_dom"/>
</dbReference>
<accession>A0A1I1LRH1</accession>
<dbReference type="InterPro" id="IPR051395">
    <property type="entry name" value="Cytochrome_c_Peroxidase/MauG"/>
</dbReference>
<keyword evidence="5 6" id="KW-0408">Iron</keyword>
<protein>
    <submittedName>
        <fullName evidence="10">Cytochrome c peroxidase</fullName>
    </submittedName>
</protein>
<dbReference type="Pfam" id="PF03150">
    <property type="entry name" value="CCP_MauG"/>
    <property type="match status" value="1"/>
</dbReference>
<keyword evidence="8" id="KW-0732">Signal</keyword>
<sequence length="607" mass="65040">MKKNILIRSFILSGLISFSTLAANQISTHDTISANAPPSDGDNRPPGGGDNRPPGGGDNRPPGGGDNRPPGGGDNRPPGGGDNRPPGGGDNRPPGGGDNRPPGGGGAPIPLEEAEQRLQNLVLQLGLAGTSNEQLNLPQITDPKPQLGKQLFFAKNLGGEQSAACVSCHHPALGGGDNLSLSVGVEAVDEINQSKHDLLGHGRFNGAQDKNLPAVPRNAPTVFNIGLLNRGLFWDSRVETRRNGRITTPDSALNQDGRRLPDENLPENTTLAAAQARFPVTSIEEMRGQFIPDIDNESLRTALTERFNNSSNEFVSSWPIAFEQAFGDSNVNFNRIAEAIGEYERSMVFVNNPWNAYLNGDNAALTDEQKAGAVLFFSGRRDGGANCAACHNGPTFSNSRHHLVAFPQIGPGTGNASNTGTSHDFGRENVTNNQAERFHFRTPSLLNIAKTAPYGHTGAFQNLTQVVSHYANPRSSIDNLFAAQNGVPFSNGQIAGFCQLPQVLDLMQKNNQDCETLYPDAYANSIATVSHLEQAQREPNLARAPLRRNIRISPEQVTQIVAFLHALTDPCTESSECLSPWVVSEQNIASFPDDKPLIATDKEGSNL</sequence>